<name>A0ACD3A4K3_9AGAR</name>
<accession>A0ACD3A4K3</accession>
<gene>
    <name evidence="1" type="ORF">BDN72DRAFT_850271</name>
</gene>
<keyword evidence="2" id="KW-1185">Reference proteome</keyword>
<dbReference type="EMBL" id="ML208736">
    <property type="protein sequence ID" value="TFK60753.1"/>
    <property type="molecule type" value="Genomic_DNA"/>
</dbReference>
<organism evidence="1 2">
    <name type="scientific">Pluteus cervinus</name>
    <dbReference type="NCBI Taxonomy" id="181527"/>
    <lineage>
        <taxon>Eukaryota</taxon>
        <taxon>Fungi</taxon>
        <taxon>Dikarya</taxon>
        <taxon>Basidiomycota</taxon>
        <taxon>Agaricomycotina</taxon>
        <taxon>Agaricomycetes</taxon>
        <taxon>Agaricomycetidae</taxon>
        <taxon>Agaricales</taxon>
        <taxon>Pluteineae</taxon>
        <taxon>Pluteaceae</taxon>
        <taxon>Pluteus</taxon>
    </lineage>
</organism>
<evidence type="ECO:0000313" key="2">
    <source>
        <dbReference type="Proteomes" id="UP000308600"/>
    </source>
</evidence>
<dbReference type="Proteomes" id="UP000308600">
    <property type="component" value="Unassembled WGS sequence"/>
</dbReference>
<evidence type="ECO:0000313" key="1">
    <source>
        <dbReference type="EMBL" id="TFK60753.1"/>
    </source>
</evidence>
<proteinExistence type="predicted"/>
<feature type="non-terminal residue" evidence="1">
    <location>
        <position position="1"/>
    </location>
</feature>
<sequence>AVNVLAVIIDDFKSRLPATGTQTVQPIGWVPIFPQLEEIEVCDTIFPESIADLVGALGARRDVGKGIKTFTVTKCLNVDRETVDELSSCVSDLVWDGWRPRRIAQRQYVYNDDSSDGDY</sequence>
<reference evidence="1 2" key="1">
    <citation type="journal article" date="2019" name="Nat. Ecol. Evol.">
        <title>Megaphylogeny resolves global patterns of mushroom evolution.</title>
        <authorList>
            <person name="Varga T."/>
            <person name="Krizsan K."/>
            <person name="Foldi C."/>
            <person name="Dima B."/>
            <person name="Sanchez-Garcia M."/>
            <person name="Sanchez-Ramirez S."/>
            <person name="Szollosi G.J."/>
            <person name="Szarkandi J.G."/>
            <person name="Papp V."/>
            <person name="Albert L."/>
            <person name="Andreopoulos W."/>
            <person name="Angelini C."/>
            <person name="Antonin V."/>
            <person name="Barry K.W."/>
            <person name="Bougher N.L."/>
            <person name="Buchanan P."/>
            <person name="Buyck B."/>
            <person name="Bense V."/>
            <person name="Catcheside P."/>
            <person name="Chovatia M."/>
            <person name="Cooper J."/>
            <person name="Damon W."/>
            <person name="Desjardin D."/>
            <person name="Finy P."/>
            <person name="Geml J."/>
            <person name="Haridas S."/>
            <person name="Hughes K."/>
            <person name="Justo A."/>
            <person name="Karasinski D."/>
            <person name="Kautmanova I."/>
            <person name="Kiss B."/>
            <person name="Kocsube S."/>
            <person name="Kotiranta H."/>
            <person name="LaButti K.M."/>
            <person name="Lechner B.E."/>
            <person name="Liimatainen K."/>
            <person name="Lipzen A."/>
            <person name="Lukacs Z."/>
            <person name="Mihaltcheva S."/>
            <person name="Morgado L.N."/>
            <person name="Niskanen T."/>
            <person name="Noordeloos M.E."/>
            <person name="Ohm R.A."/>
            <person name="Ortiz-Santana B."/>
            <person name="Ovrebo C."/>
            <person name="Racz N."/>
            <person name="Riley R."/>
            <person name="Savchenko A."/>
            <person name="Shiryaev A."/>
            <person name="Soop K."/>
            <person name="Spirin V."/>
            <person name="Szebenyi C."/>
            <person name="Tomsovsky M."/>
            <person name="Tulloss R.E."/>
            <person name="Uehling J."/>
            <person name="Grigoriev I.V."/>
            <person name="Vagvolgyi C."/>
            <person name="Papp T."/>
            <person name="Martin F.M."/>
            <person name="Miettinen O."/>
            <person name="Hibbett D.S."/>
            <person name="Nagy L.G."/>
        </authorList>
    </citation>
    <scope>NUCLEOTIDE SEQUENCE [LARGE SCALE GENOMIC DNA]</scope>
    <source>
        <strain evidence="1 2">NL-1719</strain>
    </source>
</reference>
<protein>
    <submittedName>
        <fullName evidence="1">Uncharacterized protein</fullName>
    </submittedName>
</protein>